<keyword evidence="8" id="KW-1185">Reference proteome</keyword>
<dbReference type="InterPro" id="IPR056862">
    <property type="entry name" value="VWA7_N"/>
</dbReference>
<accession>A0A8B6E4X5</accession>
<dbReference type="InterPro" id="IPR052577">
    <property type="entry name" value="VWA7"/>
</dbReference>
<protein>
    <recommendedName>
        <fullName evidence="9">VWFA domain-containing protein</fullName>
    </recommendedName>
</protein>
<evidence type="ECO:0000256" key="4">
    <source>
        <dbReference type="SAM" id="SignalP"/>
    </source>
</evidence>
<evidence type="ECO:0008006" key="9">
    <source>
        <dbReference type="Google" id="ProtNLM"/>
    </source>
</evidence>
<organism evidence="7 8">
    <name type="scientific">Mytilus galloprovincialis</name>
    <name type="common">Mediterranean mussel</name>
    <dbReference type="NCBI Taxonomy" id="29158"/>
    <lineage>
        <taxon>Eukaryota</taxon>
        <taxon>Metazoa</taxon>
        <taxon>Spiralia</taxon>
        <taxon>Lophotrochozoa</taxon>
        <taxon>Mollusca</taxon>
        <taxon>Bivalvia</taxon>
        <taxon>Autobranchia</taxon>
        <taxon>Pteriomorphia</taxon>
        <taxon>Mytilida</taxon>
        <taxon>Mytiloidea</taxon>
        <taxon>Mytilidae</taxon>
        <taxon>Mytilinae</taxon>
        <taxon>Mytilus</taxon>
    </lineage>
</organism>
<dbReference type="SUPFAM" id="SSF53300">
    <property type="entry name" value="vWA-like"/>
    <property type="match status" value="1"/>
</dbReference>
<dbReference type="Pfam" id="PF25106">
    <property type="entry name" value="VWA_4"/>
    <property type="match status" value="1"/>
</dbReference>
<dbReference type="Gene3D" id="3.40.50.410">
    <property type="entry name" value="von Willebrand factor, type A domain"/>
    <property type="match status" value="1"/>
</dbReference>
<comment type="subcellular location">
    <subcellularLocation>
        <location evidence="1">Secreted</location>
    </subcellularLocation>
</comment>
<dbReference type="PANTHER" id="PTHR14905:SF21">
    <property type="entry name" value="VWFA DOMAIN-CONTAINING PROTEIN"/>
    <property type="match status" value="1"/>
</dbReference>
<evidence type="ECO:0000259" key="5">
    <source>
        <dbReference type="Pfam" id="PF25106"/>
    </source>
</evidence>
<evidence type="ECO:0000256" key="1">
    <source>
        <dbReference type="ARBA" id="ARBA00004613"/>
    </source>
</evidence>
<dbReference type="Proteomes" id="UP000596742">
    <property type="component" value="Unassembled WGS sequence"/>
</dbReference>
<evidence type="ECO:0000256" key="3">
    <source>
        <dbReference type="ARBA" id="ARBA00022729"/>
    </source>
</evidence>
<proteinExistence type="predicted"/>
<dbReference type="PANTHER" id="PTHR14905">
    <property type="entry name" value="NG37"/>
    <property type="match status" value="1"/>
</dbReference>
<reference evidence="7" key="1">
    <citation type="submission" date="2018-11" db="EMBL/GenBank/DDBJ databases">
        <authorList>
            <person name="Alioto T."/>
            <person name="Alioto T."/>
        </authorList>
    </citation>
    <scope>NUCLEOTIDE SEQUENCE</scope>
</reference>
<dbReference type="InterPro" id="IPR036465">
    <property type="entry name" value="vWFA_dom_sf"/>
</dbReference>
<comment type="caution">
    <text evidence="7">The sequence shown here is derived from an EMBL/GenBank/DDBJ whole genome shotgun (WGS) entry which is preliminary data.</text>
</comment>
<dbReference type="EMBL" id="UYJE01004559">
    <property type="protein sequence ID" value="VDI29106.1"/>
    <property type="molecule type" value="Genomic_DNA"/>
</dbReference>
<keyword evidence="3 4" id="KW-0732">Signal</keyword>
<evidence type="ECO:0000313" key="7">
    <source>
        <dbReference type="EMBL" id="VDI29106.1"/>
    </source>
</evidence>
<sequence length="608" mass="67889">MIMPIIRAFIWVMILKIHPSVGFPPDALTGSAAFTKHHAEITRGAIRIAVGRYIKDNNLTLIDDTTDVFDAVKTLFGNDSDGYEKFIEKETDIIENVKDQEKSKEAYIHCNSEQIELAHNHVIKLRKQIAVLAQSTEPDLSLIRKMIGKCIYTIQAFYSGSNWVEMNGDSVYKDFETNDNFDQGKCGFGGSTDTENGFRTAKGGINKDRLDYTYSPHHHLHYKAFYSARKATEQFLIDQDDTGSIGDEIEEVRKACIDIITNVFGTPNAPSNYILVTFNDPVKHMHRLTTSNGLEMISALGNITVDGGFDCPEYAMSGLEKAIELCQEQSTIFFYTDAPAKDEAERDTVINAAEEKHIDLQLFVHNETCGPLRKKRATERTKRDVEPHVYSQVAEGTGGAIYRFNTSLLGELMIQISEEIFPSATAIVDTFELRDGETNQISFPVDSMLNNVKITVIGATSAADVDIESPLGSIMTAVTTSVYFKSPDKVVVSVLYPTTGIYKLLRTGNNYWYANITAQTSVDFHYLMTEEAEDGYFYRISGKPIVGEQYRIYLTVYDLPVGMDASGVRLETNDSPTNNLDITEVAGDFGTTYFVSTTLSSDVVMYFI</sequence>
<feature type="domain" description="VWA7 N-terminal" evidence="6">
    <location>
        <begin position="96"/>
        <end position="178"/>
    </location>
</feature>
<dbReference type="InterPro" id="IPR056861">
    <property type="entry name" value="HMCN1-like_VWA"/>
</dbReference>
<dbReference type="AlphaFoldDB" id="A0A8B6E4X5"/>
<feature type="domain" description="Hemicentin-1-like von Willebrand factor A" evidence="5">
    <location>
        <begin position="240"/>
        <end position="403"/>
    </location>
</feature>
<name>A0A8B6E4X5_MYTGA</name>
<keyword evidence="2" id="KW-0964">Secreted</keyword>
<evidence type="ECO:0000259" key="6">
    <source>
        <dbReference type="Pfam" id="PF25107"/>
    </source>
</evidence>
<feature type="domain" description="VWA7 N-terminal" evidence="6">
    <location>
        <begin position="183"/>
        <end position="238"/>
    </location>
</feature>
<gene>
    <name evidence="7" type="ORF">MGAL_10B006401</name>
</gene>
<evidence type="ECO:0000313" key="8">
    <source>
        <dbReference type="Proteomes" id="UP000596742"/>
    </source>
</evidence>
<evidence type="ECO:0000256" key="2">
    <source>
        <dbReference type="ARBA" id="ARBA00022525"/>
    </source>
</evidence>
<dbReference type="OrthoDB" id="6266918at2759"/>
<feature type="chain" id="PRO_5032423943" description="VWFA domain-containing protein" evidence="4">
    <location>
        <begin position="23"/>
        <end position="608"/>
    </location>
</feature>
<dbReference type="Pfam" id="PF25107">
    <property type="entry name" value="VWA7_N"/>
    <property type="match status" value="2"/>
</dbReference>
<feature type="signal peptide" evidence="4">
    <location>
        <begin position="1"/>
        <end position="22"/>
    </location>
</feature>